<keyword evidence="2" id="KW-1185">Reference proteome</keyword>
<dbReference type="AlphaFoldDB" id="A0A5B8VTS0"/>
<reference evidence="1 2" key="1">
    <citation type="journal article" date="2013" name="J. Microbiol.">
        <title>Mucilaginibacter ginsenosidivorax sp. nov., with ginsenoside converting activity isolated from sediment.</title>
        <authorList>
            <person name="Kim J.K."/>
            <person name="Choi T.E."/>
            <person name="Liu Q.M."/>
            <person name="Park H.Y."/>
            <person name="Yi T.H."/>
            <person name="Yoon M.H."/>
            <person name="Kim S.C."/>
            <person name="Im W.T."/>
        </authorList>
    </citation>
    <scope>NUCLEOTIDE SEQUENCE [LARGE SCALE GENOMIC DNA]</scope>
    <source>
        <strain evidence="1 2">KHI28</strain>
    </source>
</reference>
<name>A0A5B8VTS0_9SPHI</name>
<organism evidence="1 2">
    <name type="scientific">Mucilaginibacter ginsenosidivorax</name>
    <dbReference type="NCBI Taxonomy" id="862126"/>
    <lineage>
        <taxon>Bacteria</taxon>
        <taxon>Pseudomonadati</taxon>
        <taxon>Bacteroidota</taxon>
        <taxon>Sphingobacteriia</taxon>
        <taxon>Sphingobacteriales</taxon>
        <taxon>Sphingobacteriaceae</taxon>
        <taxon>Mucilaginibacter</taxon>
    </lineage>
</organism>
<protein>
    <recommendedName>
        <fullName evidence="3">Rpn family recombination-promoting nuclease/putative transposase</fullName>
    </recommendedName>
</protein>
<sequence length="96" mass="11286">MPPVYLQKPIFEKLFSVAEYTNLTKEEKTMYDSSLKYKWDNKNVIDYARQEGMEKGIEKGKLEEAIAIAREMKKDRLPLAQISKFTKLPVEEIEKL</sequence>
<gene>
    <name evidence="1" type="ORF">FSB76_03220</name>
</gene>
<dbReference type="Proteomes" id="UP000321362">
    <property type="component" value="Chromosome"/>
</dbReference>
<evidence type="ECO:0008006" key="3">
    <source>
        <dbReference type="Google" id="ProtNLM"/>
    </source>
</evidence>
<proteinExistence type="predicted"/>
<evidence type="ECO:0000313" key="2">
    <source>
        <dbReference type="Proteomes" id="UP000321362"/>
    </source>
</evidence>
<dbReference type="EMBL" id="CP042437">
    <property type="protein sequence ID" value="QEC75007.1"/>
    <property type="molecule type" value="Genomic_DNA"/>
</dbReference>
<evidence type="ECO:0000313" key="1">
    <source>
        <dbReference type="EMBL" id="QEC75007.1"/>
    </source>
</evidence>
<dbReference type="OrthoDB" id="9803508at2"/>
<accession>A0A5B8VTS0</accession>
<dbReference type="Pfam" id="PF12784">
    <property type="entry name" value="PDDEXK_2"/>
    <property type="match status" value="1"/>
</dbReference>
<dbReference type="KEGG" id="mgk:FSB76_03220"/>